<evidence type="ECO:0000256" key="3">
    <source>
        <dbReference type="ARBA" id="ARBA00023136"/>
    </source>
</evidence>
<keyword evidence="5" id="KW-1133">Transmembrane helix</keyword>
<evidence type="ECO:0000256" key="6">
    <source>
        <dbReference type="SAM" id="SignalP"/>
    </source>
</evidence>
<dbReference type="Pfam" id="PF11465">
    <property type="entry name" value="Receptor_2B4"/>
    <property type="match status" value="1"/>
</dbReference>
<reference evidence="8" key="3">
    <citation type="submission" date="2025-09" db="UniProtKB">
        <authorList>
            <consortium name="Ensembl"/>
        </authorList>
    </citation>
    <scope>IDENTIFICATION</scope>
    <source>
        <strain evidence="8">Thorbecke</strain>
    </source>
</reference>
<dbReference type="PANTHER" id="PTHR12080">
    <property type="entry name" value="SIGNALING LYMPHOCYTIC ACTIVATION MOLECULE"/>
    <property type="match status" value="1"/>
</dbReference>
<dbReference type="FunCoup" id="A0A5F9D7Y8">
    <property type="interactions" value="95"/>
</dbReference>
<sequence length="400" mass="45527">MLGPPDPSVLTLTLTFLLLFKQHQGQECPDVPAYMNGLSGMPLRLSPPLLNTQRNVYSYQWKVKLPFSPDYCVILTWKNKRLHSEPSILDHFNNRLNYTFQNLDLLITASEPQDSGLYVLVITFDETGHVCEIKFNVSVFDRVKKPHIQEEWKALGKGICQMTLSCLVIMDEHVNYTWYRGSELLQVGRNLTYVEQRSDTDGMNTYTCNISNRASWASHTLNITQGCPSAHQGSKFLPFLVAIVILTMLFLGTLTFFCVWRRKRRQSSETSPKEFLTIYEDVKDLQIRRNQEQEQEQKPPEGSTVYSMIQAQTPASASSETSNTLYSLVYKPGPKVKNHNSSISHSVYEEVGSWNSSWMGLVSAAQHSSLAMHGVLGKGLPEILKCKSSFYFLNLFILFI</sequence>
<dbReference type="STRING" id="9986.ENSOCUP00000041356"/>
<dbReference type="Bgee" id="ENSOCUG00000013585">
    <property type="expression patterns" value="Expressed in blood and 10 other cell types or tissues"/>
</dbReference>
<feature type="transmembrane region" description="Helical" evidence="5">
    <location>
        <begin position="236"/>
        <end position="260"/>
    </location>
</feature>
<feature type="chain" id="PRO_5023835479" description="Ig-like domain-containing protein" evidence="6">
    <location>
        <begin position="26"/>
        <end position="400"/>
    </location>
</feature>
<keyword evidence="2 6" id="KW-0732">Signal</keyword>
<organism evidence="8 9">
    <name type="scientific">Oryctolagus cuniculus</name>
    <name type="common">Rabbit</name>
    <dbReference type="NCBI Taxonomy" id="9986"/>
    <lineage>
        <taxon>Eukaryota</taxon>
        <taxon>Metazoa</taxon>
        <taxon>Chordata</taxon>
        <taxon>Craniata</taxon>
        <taxon>Vertebrata</taxon>
        <taxon>Euteleostomi</taxon>
        <taxon>Mammalia</taxon>
        <taxon>Eutheria</taxon>
        <taxon>Euarchontoglires</taxon>
        <taxon>Glires</taxon>
        <taxon>Lagomorpha</taxon>
        <taxon>Leporidae</taxon>
        <taxon>Oryctolagus</taxon>
    </lineage>
</organism>
<keyword evidence="3 5" id="KW-0472">Membrane</keyword>
<dbReference type="PANTHER" id="PTHR12080:SF56">
    <property type="entry name" value="NATURAL KILLER CELL RECEPTOR 2B4"/>
    <property type="match status" value="1"/>
</dbReference>
<dbReference type="SUPFAM" id="SSF48726">
    <property type="entry name" value="Immunoglobulin"/>
    <property type="match status" value="1"/>
</dbReference>
<proteinExistence type="predicted"/>
<feature type="signal peptide" evidence="6">
    <location>
        <begin position="1"/>
        <end position="25"/>
    </location>
</feature>
<dbReference type="AlphaFoldDB" id="A0A5F9D7Y8"/>
<evidence type="ECO:0000256" key="2">
    <source>
        <dbReference type="ARBA" id="ARBA00022729"/>
    </source>
</evidence>
<evidence type="ECO:0000259" key="7">
    <source>
        <dbReference type="PROSITE" id="PS50835"/>
    </source>
</evidence>
<evidence type="ECO:0000313" key="8">
    <source>
        <dbReference type="Ensembl" id="ENSOCUP00000041356.1"/>
    </source>
</evidence>
<dbReference type="InterPro" id="IPR015631">
    <property type="entry name" value="CD2/SLAM_rcpt"/>
</dbReference>
<keyword evidence="5" id="KW-0812">Transmembrane</keyword>
<evidence type="ECO:0000256" key="1">
    <source>
        <dbReference type="ARBA" id="ARBA00004370"/>
    </source>
</evidence>
<reference evidence="8 9" key="1">
    <citation type="journal article" date="2011" name="Nature">
        <title>A high-resolution map of human evolutionary constraint using 29 mammals.</title>
        <authorList>
            <person name="Lindblad-Toh K."/>
            <person name="Garber M."/>
            <person name="Zuk O."/>
            <person name="Lin M.F."/>
            <person name="Parker B.J."/>
            <person name="Washietl S."/>
            <person name="Kheradpour P."/>
            <person name="Ernst J."/>
            <person name="Jordan G."/>
            <person name="Mauceli E."/>
            <person name="Ward L.D."/>
            <person name="Lowe C.B."/>
            <person name="Holloway A.K."/>
            <person name="Clamp M."/>
            <person name="Gnerre S."/>
            <person name="Alfoldi J."/>
            <person name="Beal K."/>
            <person name="Chang J."/>
            <person name="Clawson H."/>
            <person name="Cuff J."/>
            <person name="Di Palma F."/>
            <person name="Fitzgerald S."/>
            <person name="Flicek P."/>
            <person name="Guttman M."/>
            <person name="Hubisz M.J."/>
            <person name="Jaffe D.B."/>
            <person name="Jungreis I."/>
            <person name="Kent W.J."/>
            <person name="Kostka D."/>
            <person name="Lara M."/>
            <person name="Martins A.L."/>
            <person name="Massingham T."/>
            <person name="Moltke I."/>
            <person name="Raney B.J."/>
            <person name="Rasmussen M.D."/>
            <person name="Robinson J."/>
            <person name="Stark A."/>
            <person name="Vilella A.J."/>
            <person name="Wen J."/>
            <person name="Xie X."/>
            <person name="Zody M.C."/>
            <person name="Baldwin J."/>
            <person name="Bloom T."/>
            <person name="Chin C.W."/>
            <person name="Heiman D."/>
            <person name="Nicol R."/>
            <person name="Nusbaum C."/>
            <person name="Young S."/>
            <person name="Wilkinson J."/>
            <person name="Worley K.C."/>
            <person name="Kovar C.L."/>
            <person name="Muzny D.M."/>
            <person name="Gibbs R.A."/>
            <person name="Cree A."/>
            <person name="Dihn H.H."/>
            <person name="Fowler G."/>
            <person name="Jhangiani S."/>
            <person name="Joshi V."/>
            <person name="Lee S."/>
            <person name="Lewis L.R."/>
            <person name="Nazareth L.V."/>
            <person name="Okwuonu G."/>
            <person name="Santibanez J."/>
            <person name="Warren W.C."/>
            <person name="Mardis E.R."/>
            <person name="Weinstock G.M."/>
            <person name="Wilson R.K."/>
            <person name="Delehaunty K."/>
            <person name="Dooling D."/>
            <person name="Fronik C."/>
            <person name="Fulton L."/>
            <person name="Fulton B."/>
            <person name="Graves T."/>
            <person name="Minx P."/>
            <person name="Sodergren E."/>
            <person name="Birney E."/>
            <person name="Margulies E.H."/>
            <person name="Herrero J."/>
            <person name="Green E.D."/>
            <person name="Haussler D."/>
            <person name="Siepel A."/>
            <person name="Goldman N."/>
            <person name="Pollard K.S."/>
            <person name="Pedersen J.S."/>
            <person name="Lander E.S."/>
            <person name="Kellis M."/>
        </authorList>
    </citation>
    <scope>NUCLEOTIDE SEQUENCE [LARGE SCALE GENOMIC DNA]</scope>
    <source>
        <strain evidence="8 9">Thorbecke inbred</strain>
    </source>
</reference>
<reference evidence="8" key="2">
    <citation type="submission" date="2025-08" db="UniProtKB">
        <authorList>
            <consortium name="Ensembl"/>
        </authorList>
    </citation>
    <scope>IDENTIFICATION</scope>
    <source>
        <strain evidence="8">Thorbecke</strain>
    </source>
</reference>
<protein>
    <recommendedName>
        <fullName evidence="7">Ig-like domain-containing protein</fullName>
    </recommendedName>
</protein>
<dbReference type="GO" id="GO:0002323">
    <property type="term" value="P:natural killer cell activation involved in immune response"/>
    <property type="evidence" value="ECO:0007669"/>
    <property type="project" value="TreeGrafter"/>
</dbReference>
<accession>A0A5F9D7Y8</accession>
<feature type="domain" description="Ig-like" evidence="7">
    <location>
        <begin position="146"/>
        <end position="224"/>
    </location>
</feature>
<evidence type="ECO:0000313" key="9">
    <source>
        <dbReference type="Proteomes" id="UP000001811"/>
    </source>
</evidence>
<dbReference type="Ensembl" id="ENSOCUT00000062327.1">
    <property type="protein sequence ID" value="ENSOCUP00000041356.1"/>
    <property type="gene ID" value="ENSOCUG00000013585.4"/>
</dbReference>
<dbReference type="PROSITE" id="PS50835">
    <property type="entry name" value="IG_LIKE"/>
    <property type="match status" value="1"/>
</dbReference>
<keyword evidence="4" id="KW-0325">Glycoprotein</keyword>
<dbReference type="Proteomes" id="UP000001811">
    <property type="component" value="Chromosome 13"/>
</dbReference>
<dbReference type="GeneTree" id="ENSGT01030000234540"/>
<dbReference type="InterPro" id="IPR036179">
    <property type="entry name" value="Ig-like_dom_sf"/>
</dbReference>
<name>A0A5F9D7Y8_RABIT</name>
<keyword evidence="9" id="KW-1185">Reference proteome</keyword>
<dbReference type="GO" id="GO:0042288">
    <property type="term" value="F:MHC class I protein binding"/>
    <property type="evidence" value="ECO:0007669"/>
    <property type="project" value="TreeGrafter"/>
</dbReference>
<dbReference type="Gene3D" id="2.60.40.10">
    <property type="entry name" value="Immunoglobulins"/>
    <property type="match status" value="2"/>
</dbReference>
<dbReference type="InterPro" id="IPR013783">
    <property type="entry name" value="Ig-like_fold"/>
</dbReference>
<dbReference type="GO" id="GO:0009897">
    <property type="term" value="C:external side of plasma membrane"/>
    <property type="evidence" value="ECO:0007669"/>
    <property type="project" value="TreeGrafter"/>
</dbReference>
<dbReference type="SMR" id="A0A5F9D7Y8"/>
<dbReference type="InterPro" id="IPR007110">
    <property type="entry name" value="Ig-like_dom"/>
</dbReference>
<comment type="subcellular location">
    <subcellularLocation>
        <location evidence="1">Membrane</location>
    </subcellularLocation>
</comment>
<evidence type="ECO:0000256" key="5">
    <source>
        <dbReference type="SAM" id="Phobius"/>
    </source>
</evidence>
<dbReference type="InterPro" id="IPR024303">
    <property type="entry name" value="NK_rcpt_2B4_Ig_dom"/>
</dbReference>
<dbReference type="EMBL" id="AAGW02000280">
    <property type="status" value="NOT_ANNOTATED_CDS"/>
    <property type="molecule type" value="Genomic_DNA"/>
</dbReference>
<evidence type="ECO:0000256" key="4">
    <source>
        <dbReference type="ARBA" id="ARBA00023180"/>
    </source>
</evidence>
<dbReference type="InParanoid" id="A0A5F9D7Y8"/>